<dbReference type="OrthoDB" id="2532824at2759"/>
<accession>U5HCA0</accession>
<sequence length="82" mass="9139">MANGVVGLDSRPHEAKYHQMAQYTCTFDARHGTVHCHPFVRTFVEAVGGKFQEITPLVNQKGERLPRATMADGEPYNPIIVT</sequence>
<name>U5HCA0_USTV1</name>
<dbReference type="AlphaFoldDB" id="U5HCA0"/>
<reference evidence="2" key="4">
    <citation type="submission" date="2015-06" db="UniProtKB">
        <authorList>
            <consortium name="EnsemblFungi"/>
        </authorList>
    </citation>
    <scope>IDENTIFICATION</scope>
</reference>
<evidence type="ECO:0000313" key="1">
    <source>
        <dbReference type="EMBL" id="KDE04823.1"/>
    </source>
</evidence>
<gene>
    <name evidence="1" type="ORF">MVLG_04787</name>
</gene>
<dbReference type="EMBL" id="AEIJ01000470">
    <property type="status" value="NOT_ANNOTATED_CDS"/>
    <property type="molecule type" value="Genomic_DNA"/>
</dbReference>
<dbReference type="EMBL" id="GL541698">
    <property type="protein sequence ID" value="KDE04823.1"/>
    <property type="molecule type" value="Genomic_DNA"/>
</dbReference>
<proteinExistence type="predicted"/>
<dbReference type="HOGENOM" id="CLU_2560012_0_0_1"/>
<dbReference type="Proteomes" id="UP000017200">
    <property type="component" value="Unassembled WGS sequence"/>
</dbReference>
<keyword evidence="3" id="KW-1185">Reference proteome</keyword>
<reference evidence="1 3" key="3">
    <citation type="journal article" date="2015" name="BMC Genomics">
        <title>Sex and parasites: genomic and transcriptomic analysis of Microbotryum lychnidis-dioicae, the biotrophic and plant-castrating anther smut fungus.</title>
        <authorList>
            <person name="Perlin M.H."/>
            <person name="Amselem J."/>
            <person name="Fontanillas E."/>
            <person name="Toh S.S."/>
            <person name="Chen Z."/>
            <person name="Goldberg J."/>
            <person name="Duplessis S."/>
            <person name="Henrissat B."/>
            <person name="Young S."/>
            <person name="Zeng Q."/>
            <person name="Aguileta G."/>
            <person name="Petit E."/>
            <person name="Badouin H."/>
            <person name="Andrews J."/>
            <person name="Razeeq D."/>
            <person name="Gabaldon T."/>
            <person name="Quesneville H."/>
            <person name="Giraud T."/>
            <person name="Hood M.E."/>
            <person name="Schultz D.J."/>
            <person name="Cuomo C.A."/>
        </authorList>
    </citation>
    <scope>NUCLEOTIDE SEQUENCE [LARGE SCALE GENOMIC DNA]</scope>
    <source>
        <strain evidence="3">p1A1 Lamole</strain>
        <strain evidence="1">P1A1 Lamole</strain>
    </source>
</reference>
<organism evidence="1">
    <name type="scientific">Microbotryum lychnidis-dioicae (strain p1A1 Lamole / MvSl-1064)</name>
    <name type="common">Anther smut fungus</name>
    <dbReference type="NCBI Taxonomy" id="683840"/>
    <lineage>
        <taxon>Eukaryota</taxon>
        <taxon>Fungi</taxon>
        <taxon>Dikarya</taxon>
        <taxon>Basidiomycota</taxon>
        <taxon>Pucciniomycotina</taxon>
        <taxon>Microbotryomycetes</taxon>
        <taxon>Microbotryales</taxon>
        <taxon>Microbotryaceae</taxon>
        <taxon>Microbotryum</taxon>
    </lineage>
</organism>
<dbReference type="EnsemblFungi" id="MVLG_04787T0">
    <property type="protein sequence ID" value="MVLG_04787T0"/>
    <property type="gene ID" value="MVLG_04787"/>
</dbReference>
<reference evidence="1" key="2">
    <citation type="submission" date="2010-11" db="EMBL/GenBank/DDBJ databases">
        <authorList>
            <consortium name="The Broad Institute Genome Sequencing Platform"/>
            <person name="Earl A."/>
            <person name="Ward D."/>
            <person name="Feldgarden M."/>
            <person name="Gevers D."/>
            <person name="Butler R."/>
            <person name="Young S.K."/>
            <person name="Zeng Q."/>
            <person name="Gargeya S."/>
            <person name="Fitzgerald M."/>
            <person name="Haas B."/>
            <person name="Abouelleil A."/>
            <person name="Alvarado L."/>
            <person name="Arachchi H.M."/>
            <person name="Berlin A."/>
            <person name="Brown A."/>
            <person name="Chapman S.B."/>
            <person name="Chen Z."/>
            <person name="Dunbar C."/>
            <person name="Freedman E."/>
            <person name="Gearin G."/>
            <person name="Gellesch M."/>
            <person name="Goldberg J."/>
            <person name="Griggs A."/>
            <person name="Gujja S."/>
            <person name="Heilman E."/>
            <person name="Heiman D."/>
            <person name="Howarth C."/>
            <person name="Larson L."/>
            <person name="Lui A."/>
            <person name="MacDonald P.J.P."/>
            <person name="Mehta T."/>
            <person name="Montmayeur A."/>
            <person name="Murphy C."/>
            <person name="Neiman D."/>
            <person name="Pearson M."/>
            <person name="Priest M."/>
            <person name="Roberts A."/>
            <person name="Saif S."/>
            <person name="Shea T."/>
            <person name="Shenoy N."/>
            <person name="Sisk P."/>
            <person name="Stolte C."/>
            <person name="Sykes S."/>
            <person name="White J."/>
            <person name="Yandava C."/>
            <person name="Wortman J."/>
            <person name="Nusbaum C."/>
            <person name="Birren B."/>
        </authorList>
    </citation>
    <scope>NUCLEOTIDE SEQUENCE</scope>
    <source>
        <strain evidence="1">P1A1 Lamole</strain>
    </source>
</reference>
<evidence type="ECO:0000313" key="2">
    <source>
        <dbReference type="EnsemblFungi" id="MVLG_04787T0"/>
    </source>
</evidence>
<protein>
    <submittedName>
        <fullName evidence="1 2">Uncharacterized protein</fullName>
    </submittedName>
</protein>
<reference evidence="3" key="1">
    <citation type="submission" date="2010-11" db="EMBL/GenBank/DDBJ databases">
        <title>The genome sequence of Microbotryum violaceum strain p1A1 Lamole.</title>
        <authorList>
            <person name="Cuomo C."/>
            <person name="Perlin M."/>
            <person name="Young S.K."/>
            <person name="Zeng Q."/>
            <person name="Gargeya S."/>
            <person name="Alvarado L."/>
            <person name="Berlin A."/>
            <person name="Chapman S.B."/>
            <person name="Chen Z."/>
            <person name="Freedman E."/>
            <person name="Gellesch M."/>
            <person name="Goldberg J."/>
            <person name="Griggs A."/>
            <person name="Gujja S."/>
            <person name="Heilman E."/>
            <person name="Heiman D."/>
            <person name="Howarth C."/>
            <person name="Mehta T."/>
            <person name="Neiman D."/>
            <person name="Pearson M."/>
            <person name="Roberts A."/>
            <person name="Saif S."/>
            <person name="Shea T."/>
            <person name="Shenoy N."/>
            <person name="Sisk P."/>
            <person name="Stolte C."/>
            <person name="Sykes S."/>
            <person name="White J."/>
            <person name="Yandava C."/>
            <person name="Haas B."/>
            <person name="Nusbaum C."/>
            <person name="Birren B."/>
        </authorList>
    </citation>
    <scope>NUCLEOTIDE SEQUENCE [LARGE SCALE GENOMIC DNA]</scope>
    <source>
        <strain evidence="3">p1A1 Lamole</strain>
    </source>
</reference>
<dbReference type="InParanoid" id="U5HCA0"/>
<evidence type="ECO:0000313" key="3">
    <source>
        <dbReference type="Proteomes" id="UP000017200"/>
    </source>
</evidence>